<evidence type="ECO:0000313" key="7">
    <source>
        <dbReference type="EMBL" id="NML18941.1"/>
    </source>
</evidence>
<dbReference type="Gene3D" id="3.30.70.20">
    <property type="match status" value="1"/>
</dbReference>
<feature type="domain" description="ETF-QO/FixX C-terminal" evidence="6">
    <location>
        <begin position="2"/>
        <end position="33"/>
    </location>
</feature>
<keyword evidence="2" id="KW-0479">Metal-binding</keyword>
<sequence>MENWVRCKTSDIKDPAQNIVWDTFEGGGGPDYEGI</sequence>
<evidence type="ECO:0000256" key="3">
    <source>
        <dbReference type="ARBA" id="ARBA00022982"/>
    </source>
</evidence>
<evidence type="ECO:0000259" key="6">
    <source>
        <dbReference type="Pfam" id="PF05187"/>
    </source>
</evidence>
<reference evidence="7 8" key="1">
    <citation type="submission" date="2020-04" db="EMBL/GenBank/DDBJ databases">
        <title>Azohydromonas sp. isolated from soil.</title>
        <authorList>
            <person name="Dahal R.H."/>
        </authorList>
    </citation>
    <scope>NUCLEOTIDE SEQUENCE [LARGE SCALE GENOMIC DNA]</scope>
    <source>
        <strain evidence="7 8">G-1-1-14</strain>
    </source>
</reference>
<evidence type="ECO:0000256" key="1">
    <source>
        <dbReference type="ARBA" id="ARBA00022448"/>
    </source>
</evidence>
<dbReference type="GO" id="GO:0051536">
    <property type="term" value="F:iron-sulfur cluster binding"/>
    <property type="evidence" value="ECO:0007669"/>
    <property type="project" value="UniProtKB-KW"/>
</dbReference>
<organism evidence="7 8">
    <name type="scientific">Azohydromonas caseinilytica</name>
    <dbReference type="NCBI Taxonomy" id="2728836"/>
    <lineage>
        <taxon>Bacteria</taxon>
        <taxon>Pseudomonadati</taxon>
        <taxon>Pseudomonadota</taxon>
        <taxon>Betaproteobacteria</taxon>
        <taxon>Burkholderiales</taxon>
        <taxon>Sphaerotilaceae</taxon>
        <taxon>Azohydromonas</taxon>
    </lineage>
</organism>
<dbReference type="InterPro" id="IPR007859">
    <property type="entry name" value="ETF-QO/FixX_C"/>
</dbReference>
<keyword evidence="8" id="KW-1185">Reference proteome</keyword>
<gene>
    <name evidence="7" type="ORF">HHL10_28615</name>
</gene>
<keyword evidence="3" id="KW-0249">Electron transport</keyword>
<keyword evidence="4" id="KW-0408">Iron</keyword>
<accession>A0A848FMF4</accession>
<comment type="caution">
    <text evidence="7">The sequence shown here is derived from an EMBL/GenBank/DDBJ whole genome shotgun (WGS) entry which is preliminary data.</text>
</comment>
<name>A0A848FMF4_9BURK</name>
<evidence type="ECO:0000313" key="8">
    <source>
        <dbReference type="Proteomes" id="UP000574067"/>
    </source>
</evidence>
<keyword evidence="5" id="KW-0411">Iron-sulfur</keyword>
<dbReference type="Pfam" id="PF05187">
    <property type="entry name" value="Fer4_ETF_QO"/>
    <property type="match status" value="1"/>
</dbReference>
<dbReference type="EMBL" id="JABBFW010000046">
    <property type="protein sequence ID" value="NML18941.1"/>
    <property type="molecule type" value="Genomic_DNA"/>
</dbReference>
<evidence type="ECO:0000256" key="5">
    <source>
        <dbReference type="ARBA" id="ARBA00023014"/>
    </source>
</evidence>
<dbReference type="Proteomes" id="UP000574067">
    <property type="component" value="Unassembled WGS sequence"/>
</dbReference>
<dbReference type="AlphaFoldDB" id="A0A848FMF4"/>
<keyword evidence="1" id="KW-0813">Transport</keyword>
<evidence type="ECO:0000256" key="4">
    <source>
        <dbReference type="ARBA" id="ARBA00023004"/>
    </source>
</evidence>
<protein>
    <recommendedName>
        <fullName evidence="6">ETF-QO/FixX C-terminal domain-containing protein</fullName>
    </recommendedName>
</protein>
<proteinExistence type="predicted"/>
<dbReference type="GO" id="GO:0046872">
    <property type="term" value="F:metal ion binding"/>
    <property type="evidence" value="ECO:0007669"/>
    <property type="project" value="UniProtKB-KW"/>
</dbReference>
<evidence type="ECO:0000256" key="2">
    <source>
        <dbReference type="ARBA" id="ARBA00022723"/>
    </source>
</evidence>